<feature type="signal peptide" evidence="1">
    <location>
        <begin position="1"/>
        <end position="20"/>
    </location>
</feature>
<sequence length="175" mass="19957">MRSLPLCRTLSILAIFAAMAQPTIATARSSNQIASRNTPVCYVQFSGQSMRSLDRLCGVGKQSNLIDLTIDRNGDGVPDQLVAAIRSYRAAIRSARSSEDYQMARQKLDAQLPYSNNVKQLQAQQRQLQKQLKGATRTQRRQIYRQMRPLRTKMYRDASYTKIQREIAKAYRVLN</sequence>
<evidence type="ECO:0000313" key="3">
    <source>
        <dbReference type="Proteomes" id="UP000625316"/>
    </source>
</evidence>
<name>A0A928VNT7_9CYAN</name>
<dbReference type="RefSeq" id="WP_264324729.1">
    <property type="nucleotide sequence ID" value="NZ_JADEXQ010000024.1"/>
</dbReference>
<organism evidence="2 3">
    <name type="scientific">Romeriopsis navalis LEGE 11480</name>
    <dbReference type="NCBI Taxonomy" id="2777977"/>
    <lineage>
        <taxon>Bacteria</taxon>
        <taxon>Bacillati</taxon>
        <taxon>Cyanobacteriota</taxon>
        <taxon>Cyanophyceae</taxon>
        <taxon>Leptolyngbyales</taxon>
        <taxon>Leptolyngbyaceae</taxon>
        <taxon>Romeriopsis</taxon>
        <taxon>Romeriopsis navalis</taxon>
    </lineage>
</organism>
<evidence type="ECO:0000313" key="2">
    <source>
        <dbReference type="EMBL" id="MBE9029905.1"/>
    </source>
</evidence>
<evidence type="ECO:0000256" key="1">
    <source>
        <dbReference type="SAM" id="SignalP"/>
    </source>
</evidence>
<keyword evidence="1" id="KW-0732">Signal</keyword>
<accession>A0A928VNT7</accession>
<protein>
    <submittedName>
        <fullName evidence="2">Uncharacterized protein</fullName>
    </submittedName>
</protein>
<proteinExistence type="predicted"/>
<feature type="chain" id="PRO_5037710767" evidence="1">
    <location>
        <begin position="21"/>
        <end position="175"/>
    </location>
</feature>
<comment type="caution">
    <text evidence="2">The sequence shown here is derived from an EMBL/GenBank/DDBJ whole genome shotgun (WGS) entry which is preliminary data.</text>
</comment>
<reference evidence="2" key="1">
    <citation type="submission" date="2020-10" db="EMBL/GenBank/DDBJ databases">
        <authorList>
            <person name="Castelo-Branco R."/>
            <person name="Eusebio N."/>
            <person name="Adriana R."/>
            <person name="Vieira A."/>
            <person name="Brugerolle De Fraissinette N."/>
            <person name="Rezende De Castro R."/>
            <person name="Schneider M.P."/>
            <person name="Vasconcelos V."/>
            <person name="Leao P.N."/>
        </authorList>
    </citation>
    <scope>NUCLEOTIDE SEQUENCE</scope>
    <source>
        <strain evidence="2">LEGE 11480</strain>
    </source>
</reference>
<gene>
    <name evidence="2" type="ORF">IQ266_09215</name>
</gene>
<keyword evidence="3" id="KW-1185">Reference proteome</keyword>
<dbReference type="EMBL" id="JADEXQ010000024">
    <property type="protein sequence ID" value="MBE9029905.1"/>
    <property type="molecule type" value="Genomic_DNA"/>
</dbReference>
<dbReference type="AlphaFoldDB" id="A0A928VNT7"/>
<dbReference type="Proteomes" id="UP000625316">
    <property type="component" value="Unassembled WGS sequence"/>
</dbReference>